<proteinExistence type="predicted"/>
<evidence type="ECO:0000256" key="1">
    <source>
        <dbReference type="SAM" id="Phobius"/>
    </source>
</evidence>
<keyword evidence="1" id="KW-1133">Transmembrane helix</keyword>
<evidence type="ECO:0000313" key="2">
    <source>
        <dbReference type="EMBL" id="RHC55308.1"/>
    </source>
</evidence>
<keyword evidence="1" id="KW-0812">Transmembrane</keyword>
<accession>A0A414AUL5</accession>
<evidence type="ECO:0000313" key="3">
    <source>
        <dbReference type="Proteomes" id="UP000283975"/>
    </source>
</evidence>
<dbReference type="AlphaFoldDB" id="A0A414AUL5"/>
<reference evidence="2 3" key="1">
    <citation type="submission" date="2018-08" db="EMBL/GenBank/DDBJ databases">
        <title>A genome reference for cultivated species of the human gut microbiota.</title>
        <authorList>
            <person name="Zou Y."/>
            <person name="Xue W."/>
            <person name="Luo G."/>
        </authorList>
    </citation>
    <scope>NUCLEOTIDE SEQUENCE [LARGE SCALE GENOMIC DNA]</scope>
    <source>
        <strain evidence="2 3">AM35-14</strain>
    </source>
</reference>
<comment type="caution">
    <text evidence="2">The sequence shown here is derived from an EMBL/GenBank/DDBJ whole genome shotgun (WGS) entry which is preliminary data.</text>
</comment>
<keyword evidence="1" id="KW-0472">Membrane</keyword>
<sequence>MRTKYYNHAQEEGSVMIIGGMGLIIAIMIMALLMDMGMYYNSYRRLKAVSDFANEEVTQMLPYYAYSGDYVEAFNRSLDAALDGHGYTSSNVKKSEIDRNTSLNMSWTVIVSTDIILEDEYYCMFASIIGINKIPIRVSAKSRQPMSIGEPYYDGQPYEVWGEDGADP</sequence>
<gene>
    <name evidence="2" type="ORF">DW839_15455</name>
</gene>
<dbReference type="RefSeq" id="WP_054354248.1">
    <property type="nucleotide sequence ID" value="NZ_CATYQV010000048.1"/>
</dbReference>
<dbReference type="Proteomes" id="UP000283975">
    <property type="component" value="Unassembled WGS sequence"/>
</dbReference>
<organism evidence="2 3">
    <name type="scientific">Enterocloster bolteae</name>
    <dbReference type="NCBI Taxonomy" id="208479"/>
    <lineage>
        <taxon>Bacteria</taxon>
        <taxon>Bacillati</taxon>
        <taxon>Bacillota</taxon>
        <taxon>Clostridia</taxon>
        <taxon>Lachnospirales</taxon>
        <taxon>Lachnospiraceae</taxon>
        <taxon>Enterocloster</taxon>
    </lineage>
</organism>
<name>A0A414AUL5_9FIRM</name>
<feature type="transmembrane region" description="Helical" evidence="1">
    <location>
        <begin position="15"/>
        <end position="34"/>
    </location>
</feature>
<dbReference type="EMBL" id="QSHZ01000015">
    <property type="protein sequence ID" value="RHC55308.1"/>
    <property type="molecule type" value="Genomic_DNA"/>
</dbReference>
<protein>
    <submittedName>
        <fullName evidence="2">Uncharacterized protein</fullName>
    </submittedName>
</protein>